<feature type="transmembrane region" description="Helical" evidence="4">
    <location>
        <begin position="589"/>
        <end position="611"/>
    </location>
</feature>
<dbReference type="InterPro" id="IPR013320">
    <property type="entry name" value="ConA-like_dom_sf"/>
</dbReference>
<reference evidence="7" key="1">
    <citation type="submission" date="2021-12" db="EMBL/GenBank/DDBJ databases">
        <title>Convergent genome expansion in fungi linked to evolution of root-endophyte symbiosis.</title>
        <authorList>
            <consortium name="DOE Joint Genome Institute"/>
            <person name="Ke Y.-H."/>
            <person name="Bonito G."/>
            <person name="Liao H.-L."/>
            <person name="Looney B."/>
            <person name="Rojas-Flechas A."/>
            <person name="Nash J."/>
            <person name="Hameed K."/>
            <person name="Schadt C."/>
            <person name="Martin F."/>
            <person name="Crous P.W."/>
            <person name="Miettinen O."/>
            <person name="Magnuson J.K."/>
            <person name="Labbe J."/>
            <person name="Jacobson D."/>
            <person name="Doktycz M.J."/>
            <person name="Veneault-Fourrey C."/>
            <person name="Kuo A."/>
            <person name="Mondo S."/>
            <person name="Calhoun S."/>
            <person name="Riley R."/>
            <person name="Ohm R."/>
            <person name="LaButti K."/>
            <person name="Andreopoulos B."/>
            <person name="Pangilinan J."/>
            <person name="Nolan M."/>
            <person name="Tritt A."/>
            <person name="Clum A."/>
            <person name="Lipzen A."/>
            <person name="Daum C."/>
            <person name="Barry K."/>
            <person name="Grigoriev I.V."/>
            <person name="Vilgalys R."/>
        </authorList>
    </citation>
    <scope>NUCLEOTIDE SEQUENCE</scope>
    <source>
        <strain evidence="7">PMI_201</strain>
    </source>
</reference>
<feature type="region of interest" description="Disordered" evidence="3">
    <location>
        <begin position="376"/>
        <end position="537"/>
    </location>
</feature>
<dbReference type="GO" id="GO:0005975">
    <property type="term" value="P:carbohydrate metabolic process"/>
    <property type="evidence" value="ECO:0007669"/>
    <property type="project" value="InterPro"/>
</dbReference>
<proteinExistence type="predicted"/>
<dbReference type="PANTHER" id="PTHR38121:SF2">
    <property type="entry name" value="ACYLTRANSFERASE 3 DOMAIN-CONTAINING PROTEIN"/>
    <property type="match status" value="1"/>
</dbReference>
<feature type="compositionally biased region" description="Polar residues" evidence="3">
    <location>
        <begin position="973"/>
        <end position="991"/>
    </location>
</feature>
<feature type="transmembrane region" description="Helical" evidence="4">
    <location>
        <begin position="545"/>
        <end position="569"/>
    </location>
</feature>
<evidence type="ECO:0000259" key="6">
    <source>
        <dbReference type="Pfam" id="PF00722"/>
    </source>
</evidence>
<comment type="caution">
    <text evidence="7">The sequence shown here is derived from an EMBL/GenBank/DDBJ whole genome shotgun (WGS) entry which is preliminary data.</text>
</comment>
<evidence type="ECO:0000256" key="1">
    <source>
        <dbReference type="ARBA" id="ARBA00004609"/>
    </source>
</evidence>
<feature type="compositionally biased region" description="Basic and acidic residues" evidence="3">
    <location>
        <begin position="387"/>
        <end position="397"/>
    </location>
</feature>
<feature type="transmembrane region" description="Helical" evidence="4">
    <location>
        <begin position="906"/>
        <end position="930"/>
    </location>
</feature>
<evidence type="ECO:0000313" key="7">
    <source>
        <dbReference type="EMBL" id="KAH8703968.1"/>
    </source>
</evidence>
<evidence type="ECO:0000256" key="3">
    <source>
        <dbReference type="SAM" id="MobiDB-lite"/>
    </source>
</evidence>
<dbReference type="GO" id="GO:0004553">
    <property type="term" value="F:hydrolase activity, hydrolyzing O-glycosyl compounds"/>
    <property type="evidence" value="ECO:0007669"/>
    <property type="project" value="InterPro"/>
</dbReference>
<dbReference type="SUPFAM" id="SSF49899">
    <property type="entry name" value="Concanavalin A-like lectins/glucanases"/>
    <property type="match status" value="1"/>
</dbReference>
<feature type="transmembrane region" description="Helical" evidence="4">
    <location>
        <begin position="780"/>
        <end position="800"/>
    </location>
</feature>
<organism evidence="7 8">
    <name type="scientific">Talaromyces proteolyticus</name>
    <dbReference type="NCBI Taxonomy" id="1131652"/>
    <lineage>
        <taxon>Eukaryota</taxon>
        <taxon>Fungi</taxon>
        <taxon>Dikarya</taxon>
        <taxon>Ascomycota</taxon>
        <taxon>Pezizomycotina</taxon>
        <taxon>Eurotiomycetes</taxon>
        <taxon>Eurotiomycetidae</taxon>
        <taxon>Eurotiales</taxon>
        <taxon>Trichocomaceae</taxon>
        <taxon>Talaromyces</taxon>
        <taxon>Talaromyces sect. Bacilispori</taxon>
    </lineage>
</organism>
<dbReference type="RefSeq" id="XP_046076986.1">
    <property type="nucleotide sequence ID" value="XM_046215235.1"/>
</dbReference>
<feature type="transmembrane region" description="Helical" evidence="4">
    <location>
        <begin position="874"/>
        <end position="894"/>
    </location>
</feature>
<keyword evidence="4" id="KW-0812">Transmembrane</keyword>
<evidence type="ECO:0000256" key="4">
    <source>
        <dbReference type="SAM" id="Phobius"/>
    </source>
</evidence>
<keyword evidence="5" id="KW-0732">Signal</keyword>
<name>A0AAD4Q0D4_9EURO</name>
<dbReference type="Pfam" id="PF00722">
    <property type="entry name" value="Glyco_hydro_16"/>
    <property type="match status" value="1"/>
</dbReference>
<feature type="chain" id="PRO_5041937056" description="GH16 domain-containing protein" evidence="5">
    <location>
        <begin position="23"/>
        <end position="1010"/>
    </location>
</feature>
<sequence length="1010" mass="113079">MLLLVYQALLSGLLVLAPTVQAQRSSIQTKDVGNCSCGYYDDEAKILFTESSIVYFNESSGIPTDFVVEEFAHRYDRGWNSLYRQGASINNVQIANDSTARNLTSLQMSCDPSDDEHLVVGSSIRTARQDIFFGSFRSSLRPARSWQRGSVISMSLTYNQTESWEIDVMNTDNNTQAWVSMLMQGQFPNTWLGANFTNLTLEGFQPWFYEEYRVDWTRDSLNYYIGGVLQKSYNTSVNSSIPATPAPLHFQHWSLGNKYSSQGPPLSTNQANIGWTRLFFNSSAMTDDEHAAFNARCSIQDACLMSDNSLRGASAYGPESAEPWTQSQPPYEIKWVPLIIDIIFAAAFIVLTSKTLWRRFSWHKLLVLLGVRKREEPKPKSFSADEPSVKKEKEKSLSLDGSETSHSQDGDNGSTLPRNASYNTLNLPPYKGTQTPAPQYQTPAASRRPSLSNMTQNSFNGPFGTTNVTQGESSRAASRAPSIHGVGSSEPTSPQSTAQVAIPEANDSNETQPKAAETKPAEKAAAVGKDGNPAAGSARPPRIDYLAGFISISCLLVTANHFGLTYFGGVISPDTDTHYYSEVIARKSFATYFLDPLWIGPFLMISTRFLTSNYIRTGKLDNMAQKVVARPFRLLTPVASIAFLIYFLMDSGAVNWLEYLPSVTWSFWPFTTVAPNPGVYISEILQLAFLIPNAAPMITNNYCTGSLWTIPVQLQGAWQTLLALIMIRECKTPWKRFVFYFFCTAMHWYAHSWGSYYYAGVLLADLDLTFKYKKWIQPKWYIYWPYLIFFSCVAIGGFTIDMVAVHTGVQYAAIEYGWHPDPYTGLSIGQAQPLSYPDYFIPRLNALLSTVAMQMVVEICPTIQKAFSIKIFQWLFPHIFSVYLIHGFIFWSVGSWAMVSLFSYGLPYWLCTLLTAIVSYGTLFASLPLLTPPIEALGKSFTMRLWEHASQEPVAKKPTTYPFGEEFLTMRGQQKSPSYSFDTPSSPSGTMTPIIVSEKGKEVYTSSREL</sequence>
<keyword evidence="2" id="KW-1003">Cell membrane</keyword>
<keyword evidence="8" id="KW-1185">Reference proteome</keyword>
<dbReference type="EMBL" id="JAJTJA010000002">
    <property type="protein sequence ID" value="KAH8703968.1"/>
    <property type="molecule type" value="Genomic_DNA"/>
</dbReference>
<protein>
    <recommendedName>
        <fullName evidence="6">GH16 domain-containing protein</fullName>
    </recommendedName>
</protein>
<feature type="compositionally biased region" description="Polar residues" evidence="3">
    <location>
        <begin position="489"/>
        <end position="499"/>
    </location>
</feature>
<comment type="subcellular location">
    <subcellularLocation>
        <location evidence="1">Cell membrane</location>
        <topology evidence="1">Lipid-anchor</topology>
        <topology evidence="1">GPI-anchor</topology>
    </subcellularLocation>
</comment>
<feature type="transmembrane region" description="Helical" evidence="4">
    <location>
        <begin position="737"/>
        <end position="760"/>
    </location>
</feature>
<dbReference type="Proteomes" id="UP001201262">
    <property type="component" value="Unassembled WGS sequence"/>
</dbReference>
<dbReference type="PANTHER" id="PTHR38121">
    <property type="entry name" value="GH16 DOMAIN-CONTAINING PROTEIN"/>
    <property type="match status" value="1"/>
</dbReference>
<feature type="transmembrane region" description="Helical" evidence="4">
    <location>
        <begin position="632"/>
        <end position="649"/>
    </location>
</feature>
<keyword evidence="4" id="KW-0472">Membrane</keyword>
<gene>
    <name evidence="7" type="ORF">BGW36DRAFT_370318</name>
</gene>
<keyword evidence="4" id="KW-1133">Transmembrane helix</keyword>
<accession>A0AAD4Q0D4</accession>
<dbReference type="CDD" id="cd00413">
    <property type="entry name" value="Glyco_hydrolase_16"/>
    <property type="match status" value="1"/>
</dbReference>
<feature type="compositionally biased region" description="Polar residues" evidence="3">
    <location>
        <begin position="404"/>
        <end position="476"/>
    </location>
</feature>
<feature type="signal peptide" evidence="5">
    <location>
        <begin position="1"/>
        <end position="22"/>
    </location>
</feature>
<dbReference type="GeneID" id="70245522"/>
<evidence type="ECO:0000313" key="8">
    <source>
        <dbReference type="Proteomes" id="UP001201262"/>
    </source>
</evidence>
<dbReference type="AlphaFoldDB" id="A0AAD4Q0D4"/>
<feature type="region of interest" description="Disordered" evidence="3">
    <location>
        <begin position="973"/>
        <end position="993"/>
    </location>
</feature>
<feature type="transmembrane region" description="Helical" evidence="4">
    <location>
        <begin position="335"/>
        <end position="357"/>
    </location>
</feature>
<dbReference type="Gene3D" id="2.60.120.200">
    <property type="match status" value="1"/>
</dbReference>
<feature type="domain" description="GH16" evidence="6">
    <location>
        <begin position="105"/>
        <end position="275"/>
    </location>
</feature>
<dbReference type="GO" id="GO:0005886">
    <property type="term" value="C:plasma membrane"/>
    <property type="evidence" value="ECO:0007669"/>
    <property type="project" value="UniProtKB-SubCell"/>
</dbReference>
<evidence type="ECO:0000256" key="5">
    <source>
        <dbReference type="SAM" id="SignalP"/>
    </source>
</evidence>
<evidence type="ECO:0000256" key="2">
    <source>
        <dbReference type="ARBA" id="ARBA00022475"/>
    </source>
</evidence>
<dbReference type="InterPro" id="IPR000757">
    <property type="entry name" value="Beta-glucanase-like"/>
</dbReference>